<keyword evidence="10" id="KW-1133">Transmembrane helix</keyword>
<reference evidence="13 14" key="1">
    <citation type="submission" date="2013-07" db="EMBL/GenBank/DDBJ databases">
        <title>Completed genome of Sphingomonas sanxanigenens NX02.</title>
        <authorList>
            <person name="Ma T."/>
            <person name="Huang H."/>
            <person name="Wu M."/>
            <person name="Li X."/>
            <person name="Li G."/>
        </authorList>
    </citation>
    <scope>NUCLEOTIDE SEQUENCE [LARGE SCALE GENOMIC DNA]</scope>
    <source>
        <strain evidence="13 14">NX02</strain>
    </source>
</reference>
<dbReference type="PANTHER" id="PTHR33909">
    <property type="entry name" value="SEC TRANSLOCON ACCESSORY COMPLEX SUBUNIT YAJC"/>
    <property type="match status" value="1"/>
</dbReference>
<dbReference type="SMART" id="SM01323">
    <property type="entry name" value="YajC"/>
    <property type="match status" value="1"/>
</dbReference>
<dbReference type="PATRIC" id="fig|1123269.5.peg.2706"/>
<name>W0AD74_9SPHN</name>
<evidence type="ECO:0000256" key="6">
    <source>
        <dbReference type="ARBA" id="ARBA00022448"/>
    </source>
</evidence>
<dbReference type="InterPro" id="IPR003849">
    <property type="entry name" value="Preprotein_translocase_YajC"/>
</dbReference>
<comment type="similarity">
    <text evidence="3">Belongs to the YajC family.</text>
</comment>
<evidence type="ECO:0000256" key="10">
    <source>
        <dbReference type="ARBA" id="ARBA00022989"/>
    </source>
</evidence>
<dbReference type="GO" id="GO:0005886">
    <property type="term" value="C:plasma membrane"/>
    <property type="evidence" value="ECO:0007669"/>
    <property type="project" value="UniProtKB-SubCell"/>
</dbReference>
<dbReference type="GO" id="GO:0015031">
    <property type="term" value="P:protein transport"/>
    <property type="evidence" value="ECO:0007669"/>
    <property type="project" value="UniProtKB-KW"/>
</dbReference>
<evidence type="ECO:0000256" key="8">
    <source>
        <dbReference type="ARBA" id="ARBA00022692"/>
    </source>
</evidence>
<dbReference type="HOGENOM" id="CLU_116157_5_2_5"/>
<dbReference type="Proteomes" id="UP000018851">
    <property type="component" value="Chromosome"/>
</dbReference>
<dbReference type="AlphaFoldDB" id="W0AD74"/>
<evidence type="ECO:0000256" key="3">
    <source>
        <dbReference type="ARBA" id="ARBA00006742"/>
    </source>
</evidence>
<evidence type="ECO:0000313" key="13">
    <source>
        <dbReference type="EMBL" id="AHE54472.1"/>
    </source>
</evidence>
<sequence>MIGQMLLLVVVFYFLMIRPQQKRAKAHRDKIEAVKRGDEVVTGGGLFGKVTKVADDHVEVEIANGVKVKAVKGTLTDVLTGGASKPAND</sequence>
<comment type="subunit">
    <text evidence="4">Part of the SecDF-YidC-YajC translocase complex. The SecDF-YidC-YajC translocase forms a supercomplex with SecYEG, called the holo-translocon (HTL).</text>
</comment>
<evidence type="ECO:0000256" key="11">
    <source>
        <dbReference type="ARBA" id="ARBA00023010"/>
    </source>
</evidence>
<evidence type="ECO:0000256" key="9">
    <source>
        <dbReference type="ARBA" id="ARBA00022927"/>
    </source>
</evidence>
<keyword evidence="7" id="KW-1003">Cell membrane</keyword>
<keyword evidence="9" id="KW-0653">Protein transport</keyword>
<dbReference type="Pfam" id="PF02699">
    <property type="entry name" value="YajC"/>
    <property type="match status" value="1"/>
</dbReference>
<keyword evidence="12" id="KW-0472">Membrane</keyword>
<evidence type="ECO:0000313" key="14">
    <source>
        <dbReference type="Proteomes" id="UP000018851"/>
    </source>
</evidence>
<dbReference type="KEGG" id="ssan:NX02_13900"/>
<comment type="subcellular location">
    <subcellularLocation>
        <location evidence="2">Cell membrane</location>
        <topology evidence="2">Single-pass membrane protein</topology>
    </subcellularLocation>
</comment>
<evidence type="ECO:0000256" key="5">
    <source>
        <dbReference type="ARBA" id="ARBA00014962"/>
    </source>
</evidence>
<evidence type="ECO:0000256" key="1">
    <source>
        <dbReference type="ARBA" id="ARBA00002061"/>
    </source>
</evidence>
<evidence type="ECO:0000256" key="4">
    <source>
        <dbReference type="ARBA" id="ARBA00011718"/>
    </source>
</evidence>
<dbReference type="PANTHER" id="PTHR33909:SF1">
    <property type="entry name" value="SEC TRANSLOCON ACCESSORY COMPLEX SUBUNIT YAJC"/>
    <property type="match status" value="1"/>
</dbReference>
<accession>W0AD74</accession>
<evidence type="ECO:0000256" key="12">
    <source>
        <dbReference type="ARBA" id="ARBA00023136"/>
    </source>
</evidence>
<keyword evidence="14" id="KW-1185">Reference proteome</keyword>
<keyword evidence="11" id="KW-0811">Translocation</keyword>
<evidence type="ECO:0000256" key="2">
    <source>
        <dbReference type="ARBA" id="ARBA00004162"/>
    </source>
</evidence>
<dbReference type="NCBIfam" id="TIGR00739">
    <property type="entry name" value="yajC"/>
    <property type="match status" value="1"/>
</dbReference>
<comment type="function">
    <text evidence="1">The SecYEG-SecDF-YajC-YidC holo-translocon (HTL) protein secretase/insertase is a supercomplex required for protein secretion, insertion of proteins into membranes, and assembly of membrane protein complexes. While the SecYEG complex is essential for assembly of a number of proteins and complexes, the SecDF-YajC-YidC subcomplex facilitates these functions.</text>
</comment>
<organism evidence="13 14">
    <name type="scientific">Sphingomonas sanxanigenens DSM 19645 = NX02</name>
    <dbReference type="NCBI Taxonomy" id="1123269"/>
    <lineage>
        <taxon>Bacteria</taxon>
        <taxon>Pseudomonadati</taxon>
        <taxon>Pseudomonadota</taxon>
        <taxon>Alphaproteobacteria</taxon>
        <taxon>Sphingomonadales</taxon>
        <taxon>Sphingomonadaceae</taxon>
        <taxon>Sphingomonas</taxon>
    </lineage>
</organism>
<gene>
    <name evidence="13" type="ORF">NX02_13900</name>
</gene>
<proteinExistence type="inferred from homology"/>
<evidence type="ECO:0000256" key="7">
    <source>
        <dbReference type="ARBA" id="ARBA00022475"/>
    </source>
</evidence>
<dbReference type="eggNOG" id="COG1862">
    <property type="taxonomic scope" value="Bacteria"/>
</dbReference>
<keyword evidence="8" id="KW-0812">Transmembrane</keyword>
<dbReference type="EMBL" id="CP006644">
    <property type="protein sequence ID" value="AHE54472.1"/>
    <property type="molecule type" value="Genomic_DNA"/>
</dbReference>
<dbReference type="STRING" id="1123269.NX02_13900"/>
<keyword evidence="6" id="KW-0813">Transport</keyword>
<protein>
    <recommendedName>
        <fullName evidence="5">Sec translocon accessory complex subunit YajC</fullName>
    </recommendedName>
</protein>